<reference evidence="1 2" key="1">
    <citation type="journal article" date="2020" name="Microorganisms">
        <title>Osmotic Adaptation and Compatible Solute Biosynthesis of Phototrophic Bacteria as Revealed from Genome Analyses.</title>
        <authorList>
            <person name="Imhoff J.F."/>
            <person name="Rahn T."/>
            <person name="Kunzel S."/>
            <person name="Keller A."/>
            <person name="Neulinger S.C."/>
        </authorList>
    </citation>
    <scope>NUCLEOTIDE SEQUENCE [LARGE SCALE GENOMIC DNA]</scope>
    <source>
        <strain evidence="1 2">DSM 6210</strain>
    </source>
</reference>
<proteinExistence type="predicted"/>
<comment type="caution">
    <text evidence="1">The sequence shown here is derived from an EMBL/GenBank/DDBJ whole genome shotgun (WGS) entry which is preliminary data.</text>
</comment>
<name>A0ABS1CPG8_9GAMM</name>
<keyword evidence="2" id="KW-1185">Reference proteome</keyword>
<evidence type="ECO:0000313" key="2">
    <source>
        <dbReference type="Proteomes" id="UP000748752"/>
    </source>
</evidence>
<dbReference type="RefSeq" id="WP_200243294.1">
    <property type="nucleotide sequence ID" value="NZ_NRRV01000128.1"/>
</dbReference>
<dbReference type="Proteomes" id="UP000748752">
    <property type="component" value="Unassembled WGS sequence"/>
</dbReference>
<organism evidence="1 2">
    <name type="scientific">Thiohalocapsa halophila</name>
    <dbReference type="NCBI Taxonomy" id="69359"/>
    <lineage>
        <taxon>Bacteria</taxon>
        <taxon>Pseudomonadati</taxon>
        <taxon>Pseudomonadota</taxon>
        <taxon>Gammaproteobacteria</taxon>
        <taxon>Chromatiales</taxon>
        <taxon>Chromatiaceae</taxon>
        <taxon>Thiohalocapsa</taxon>
    </lineage>
</organism>
<dbReference type="EMBL" id="NRRV01000128">
    <property type="protein sequence ID" value="MBK1633840.1"/>
    <property type="molecule type" value="Genomic_DNA"/>
</dbReference>
<protein>
    <submittedName>
        <fullName evidence="1">Uncharacterized protein</fullName>
    </submittedName>
</protein>
<accession>A0ABS1CPG8</accession>
<evidence type="ECO:0000313" key="1">
    <source>
        <dbReference type="EMBL" id="MBK1633840.1"/>
    </source>
</evidence>
<gene>
    <name evidence="1" type="ORF">CKO31_24525</name>
</gene>
<sequence length="579" mass="63288">MRLASLLAQTLPRKLWGRAVALARQLPGMAGRERGYYTALEAKLLDLPGPRRPPARLPLPPAPVIRQALAGAPDYRCIDLRAADAGEQAWLARWGLESAYILANRGLIPAAYLPAPRAARRHELGIAADPDHTAFQLEALDQGAIEAVCPVTGRVRRSIHGLLAAQNQPIFYWFPAAGDAPALLLAVGREGRGWIKLYLFLPALRTALLLAEPVRWHGRDEIDELRAHLLAEHRAVRRYLQRRDPPRIAALVDNQQFAHHLWNALSGLERLVRFIQQAPPVKPPSLMVCAEPWGPVAALFPELPAAGMSVEHLRGPGVIRSALHEHRLLLRVGGTRIGDALVARVRRVAAARVPAAVTDRAAALRRAHRPILWVTLRMENRTWVSQVPGLIAIGRRLAADYPRAALVIDGFSRLYRADGGTNKGYAAVIAAEQQAAAAIRAGLDGCLPVESLVGRALFEAVVFADIADCYFAHHGSLQHKIGWLGDCPGLVHANRTALTTPRLWEAARDVREDGTPPTYLDATLVRDVPGAKRVEKNRWMDDLDNYELDPDAAYDLLAPLLAGGRERGVECGLAVPGPP</sequence>